<reference evidence="2" key="1">
    <citation type="journal article" date="2019" name="Int. J. Syst. Evol. Microbiol.">
        <title>The Global Catalogue of Microorganisms (GCM) 10K type strain sequencing project: providing services to taxonomists for standard genome sequencing and annotation.</title>
        <authorList>
            <consortium name="The Broad Institute Genomics Platform"/>
            <consortium name="The Broad Institute Genome Sequencing Center for Infectious Disease"/>
            <person name="Wu L."/>
            <person name="Ma J."/>
        </authorList>
    </citation>
    <scope>NUCLEOTIDE SEQUENCE [LARGE SCALE GENOMIC DNA]</scope>
    <source>
        <strain evidence="2">KCTC 42398</strain>
    </source>
</reference>
<evidence type="ECO:0000313" key="2">
    <source>
        <dbReference type="Proteomes" id="UP001597476"/>
    </source>
</evidence>
<dbReference type="InterPro" id="IPR011990">
    <property type="entry name" value="TPR-like_helical_dom_sf"/>
</dbReference>
<dbReference type="Gene3D" id="1.25.40.10">
    <property type="entry name" value="Tetratricopeptide repeat domain"/>
    <property type="match status" value="1"/>
</dbReference>
<dbReference type="SUPFAM" id="SSF48452">
    <property type="entry name" value="TPR-like"/>
    <property type="match status" value="1"/>
</dbReference>
<dbReference type="RefSeq" id="WP_380290974.1">
    <property type="nucleotide sequence ID" value="NZ_JBHULY010000016.1"/>
</dbReference>
<dbReference type="SMART" id="SM00028">
    <property type="entry name" value="TPR"/>
    <property type="match status" value="2"/>
</dbReference>
<dbReference type="Proteomes" id="UP001597476">
    <property type="component" value="Unassembled WGS sequence"/>
</dbReference>
<dbReference type="InterPro" id="IPR019734">
    <property type="entry name" value="TPR_rpt"/>
</dbReference>
<proteinExistence type="predicted"/>
<dbReference type="EMBL" id="JBHULY010000016">
    <property type="protein sequence ID" value="MFD2726234.1"/>
    <property type="molecule type" value="Genomic_DNA"/>
</dbReference>
<comment type="caution">
    <text evidence="1">The sequence shown here is derived from an EMBL/GenBank/DDBJ whole genome shotgun (WGS) entry which is preliminary data.</text>
</comment>
<keyword evidence="2" id="KW-1185">Reference proteome</keyword>
<sequence>MKHLTLVLATLILICSCKKNKENQEITEPKTTISSRYACVPQITDAEWYKGNNVAPLLDGYDVIDYPISTKNNLVQQYFNQGMALAYAFNHAEAARSFYYASKLDPECAMAQWGFAYVLGPNYNAGMEPDNYERAYEAIQKAKALSSNATEKEKAFIEAMALRYAPEAPEDRSQLDIDYSMAMKKLFEKYPNDTEISSLYAESIMNLHPWDLYDEIGKPKPWTPEIVTLLEKLIAQNPGHPGAHHFYIHAVEASNTPERSYPSAKAFDDGLVSGSGHLLHMPSHTYIRTGDYHKGTLSNIAAVKADSAYVTTCHAQGAYPLAYYPHNYHFMAATATLEGNSHWAMIGANKVSEHVHPEIMAAPGWGTLQHYYTIPYYVAVKFEKWDDILNMKLETYNLKYPKAIRHYAEGMAYLGKGEIERAKLELSALGTLAKDESISEITVWDINSVYELVQIAEKVLTAEILAHEKDYKASIVLLKKAVAMEDALNYNEPPDWFFSIRHHLGKVLMLNGQHRLAIETYLEDLKRLPKNGWAYHGIKMAYENLKDGTNTAKYQKLFDESWQHADFKL</sequence>
<gene>
    <name evidence="1" type="ORF">ACFSR8_08405</name>
</gene>
<dbReference type="PROSITE" id="PS51257">
    <property type="entry name" value="PROKAR_LIPOPROTEIN"/>
    <property type="match status" value="1"/>
</dbReference>
<evidence type="ECO:0000313" key="1">
    <source>
        <dbReference type="EMBL" id="MFD2726234.1"/>
    </source>
</evidence>
<organism evidence="1 2">
    <name type="scientific">Hyunsoonleella rubra</name>
    <dbReference type="NCBI Taxonomy" id="1737062"/>
    <lineage>
        <taxon>Bacteria</taxon>
        <taxon>Pseudomonadati</taxon>
        <taxon>Bacteroidota</taxon>
        <taxon>Flavobacteriia</taxon>
        <taxon>Flavobacteriales</taxon>
        <taxon>Flavobacteriaceae</taxon>
    </lineage>
</organism>
<name>A0ABW5TBN3_9FLAO</name>
<accession>A0ABW5TBN3</accession>
<dbReference type="PANTHER" id="PTHR45588">
    <property type="entry name" value="TPR DOMAIN-CONTAINING PROTEIN"/>
    <property type="match status" value="1"/>
</dbReference>
<dbReference type="PANTHER" id="PTHR45588:SF1">
    <property type="entry name" value="WW DOMAIN-CONTAINING PROTEIN"/>
    <property type="match status" value="1"/>
</dbReference>
<protein>
    <submittedName>
        <fullName evidence="1">Tetratricopeptide repeat protein</fullName>
    </submittedName>
</protein>